<sequence>MTVSKCCFPCSQVFRQRSEKIAGKMFQNLSVCRANLAEFARITQTRRKLYCTLKGGYFVQIPQNSLSLNYADQKLHSRFYSNESRRPNFFSQFFDNIKQEMQKNKEMKESLKKFREEAEKLEQSEALQSARQKFQSVESEANKGSEVLKEKLDVLKEKVQEVLDEASKTELGKKAGQIGEGISKSAKGAADTISETGQAIGKSSAFQTISQTAEVVRKELDNHGIQGRVYIPPKKLRNRKEILGTEEKEVEANTEATGVELHKDSKFYQSWQNFKENNAYINKVLDWKMKYDESDNAVIRASRLFTDKVTDIMGGLFQKTELSETLTEICKLDPSFDKVKFLRDCETDIIPNILEAMIRGDLKILKDWCHEAPYNVIAQPVTQVQKLGYRMDNKILDIDNVDLVMGKVMEQGPVLVISFQSQQIMCVRDSHNKVIEGDPDKVMRVNYVWVLCRDPSELNPRSAWRLLELSANSSEQFV</sequence>
<organism evidence="19 20">
    <name type="scientific">Microctonus hyperodae</name>
    <name type="common">Parasitoid wasp</name>
    <dbReference type="NCBI Taxonomy" id="165561"/>
    <lineage>
        <taxon>Eukaryota</taxon>
        <taxon>Metazoa</taxon>
        <taxon>Ecdysozoa</taxon>
        <taxon>Arthropoda</taxon>
        <taxon>Hexapoda</taxon>
        <taxon>Insecta</taxon>
        <taxon>Pterygota</taxon>
        <taxon>Neoptera</taxon>
        <taxon>Endopterygota</taxon>
        <taxon>Hymenoptera</taxon>
        <taxon>Apocrita</taxon>
        <taxon>Ichneumonoidea</taxon>
        <taxon>Braconidae</taxon>
        <taxon>Euphorinae</taxon>
        <taxon>Microctonus</taxon>
    </lineage>
</organism>
<evidence type="ECO:0000313" key="19">
    <source>
        <dbReference type="EMBL" id="KAK0162998.1"/>
    </source>
</evidence>
<feature type="coiled-coil region" evidence="17">
    <location>
        <begin position="97"/>
        <end position="165"/>
    </location>
</feature>
<evidence type="ECO:0000313" key="20">
    <source>
        <dbReference type="Proteomes" id="UP001168972"/>
    </source>
</evidence>
<dbReference type="Proteomes" id="UP001168972">
    <property type="component" value="Unassembled WGS sequence"/>
</dbReference>
<dbReference type="Gene3D" id="3.10.450.240">
    <property type="match status" value="1"/>
</dbReference>
<reference evidence="19" key="1">
    <citation type="journal article" date="2023" name="bioRxiv">
        <title>Scaffold-level genome assemblies of two parasitoid biocontrol wasps reveal the parthenogenesis mechanism and an associated novel virus.</title>
        <authorList>
            <person name="Inwood S."/>
            <person name="Skelly J."/>
            <person name="Guhlin J."/>
            <person name="Harrop T."/>
            <person name="Goldson S."/>
            <person name="Dearden P."/>
        </authorList>
    </citation>
    <scope>NUCLEOTIDE SEQUENCE</scope>
    <source>
        <strain evidence="19">Lincoln</strain>
        <tissue evidence="19">Whole body</tissue>
    </source>
</reference>
<dbReference type="Pfam" id="PF04280">
    <property type="entry name" value="Tim44"/>
    <property type="match status" value="1"/>
</dbReference>
<evidence type="ECO:0000256" key="13">
    <source>
        <dbReference type="ARBA" id="ARBA00057148"/>
    </source>
</evidence>
<feature type="domain" description="Tim44-like" evidence="18">
    <location>
        <begin position="322"/>
        <end position="471"/>
    </location>
</feature>
<gene>
    <name evidence="19" type="ORF">PV327_006715</name>
</gene>
<keyword evidence="8 16" id="KW-0653">Protein transport</keyword>
<reference evidence="19" key="2">
    <citation type="submission" date="2023-03" db="EMBL/GenBank/DDBJ databases">
        <authorList>
            <person name="Inwood S.N."/>
            <person name="Skelly J.G."/>
            <person name="Guhlin J."/>
            <person name="Harrop T.W.R."/>
            <person name="Goldson S.G."/>
            <person name="Dearden P.K."/>
        </authorList>
    </citation>
    <scope>NUCLEOTIDE SEQUENCE</scope>
    <source>
        <strain evidence="19">Lincoln</strain>
        <tissue evidence="19">Whole body</tissue>
    </source>
</reference>
<evidence type="ECO:0000256" key="15">
    <source>
        <dbReference type="ARBA" id="ARBA00074309"/>
    </source>
</evidence>
<keyword evidence="12 16" id="KW-0472">Membrane</keyword>
<dbReference type="EMBL" id="JAQQBR010001833">
    <property type="protein sequence ID" value="KAK0162998.1"/>
    <property type="molecule type" value="Genomic_DNA"/>
</dbReference>
<dbReference type="GO" id="GO:0005743">
    <property type="term" value="C:mitochondrial inner membrane"/>
    <property type="evidence" value="ECO:0007669"/>
    <property type="project" value="UniProtKB-SubCell"/>
</dbReference>
<accession>A0AA39KIL8</accession>
<dbReference type="GO" id="GO:0051087">
    <property type="term" value="F:protein-folding chaperone binding"/>
    <property type="evidence" value="ECO:0007669"/>
    <property type="project" value="InterPro"/>
</dbReference>
<dbReference type="AlphaFoldDB" id="A0AA39KIL8"/>
<keyword evidence="20" id="KW-1185">Reference proteome</keyword>
<keyword evidence="5" id="KW-0547">Nucleotide-binding</keyword>
<dbReference type="SMART" id="SM00978">
    <property type="entry name" value="Tim44"/>
    <property type="match status" value="1"/>
</dbReference>
<protein>
    <recommendedName>
        <fullName evidence="15 16">Mitochondrial import inner membrane translocase subunit TIM44</fullName>
    </recommendedName>
</protein>
<evidence type="ECO:0000256" key="7">
    <source>
        <dbReference type="ARBA" id="ARBA00022840"/>
    </source>
</evidence>
<evidence type="ECO:0000256" key="10">
    <source>
        <dbReference type="ARBA" id="ARBA00023010"/>
    </source>
</evidence>
<evidence type="ECO:0000259" key="18">
    <source>
        <dbReference type="SMART" id="SM00978"/>
    </source>
</evidence>
<dbReference type="InterPro" id="IPR017303">
    <property type="entry name" value="Tim44"/>
</dbReference>
<dbReference type="PANTHER" id="PTHR10721">
    <property type="entry name" value="MITOCHONDRIAL IMPORT INNER MEMBRANE TRANSLOCASE SUBUNIT TIM44"/>
    <property type="match status" value="1"/>
</dbReference>
<evidence type="ECO:0000256" key="5">
    <source>
        <dbReference type="ARBA" id="ARBA00022741"/>
    </source>
</evidence>
<keyword evidence="3 16" id="KW-0813">Transport</keyword>
<comment type="subunit">
    <text evidence="14">Probable component of the PAM complex at least composed of a mitochondrial HSP70 protein, GRPEL1 or GRPEL2, TIMM44, TIMM16/PAM16 and TIMM14/DNAJC19. The complex interacts with the TIMM23 component of the TIM23 complex. Interacts with SLC25A4/ANT1 and SLC25A5/ANT2; leading to inhibit the presequence translocase TIMM23, thereby promoting stabilization of PINK1.</text>
</comment>
<comment type="similarity">
    <text evidence="2 16">Belongs to the Tim44 family.</text>
</comment>
<proteinExistence type="inferred from homology"/>
<evidence type="ECO:0000256" key="9">
    <source>
        <dbReference type="ARBA" id="ARBA00022946"/>
    </source>
</evidence>
<evidence type="ECO:0000256" key="4">
    <source>
        <dbReference type="ARBA" id="ARBA00022553"/>
    </source>
</evidence>
<evidence type="ECO:0000256" key="17">
    <source>
        <dbReference type="SAM" id="Coils"/>
    </source>
</evidence>
<dbReference type="InterPro" id="IPR007379">
    <property type="entry name" value="Tim44-like_dom"/>
</dbReference>
<evidence type="ECO:0000256" key="11">
    <source>
        <dbReference type="ARBA" id="ARBA00023128"/>
    </source>
</evidence>
<dbReference type="InterPro" id="IPR032710">
    <property type="entry name" value="NTF2-like_dom_sf"/>
</dbReference>
<evidence type="ECO:0000256" key="3">
    <source>
        <dbReference type="ARBA" id="ARBA00022448"/>
    </source>
</evidence>
<evidence type="ECO:0000256" key="16">
    <source>
        <dbReference type="PIRNR" id="PIRNR037871"/>
    </source>
</evidence>
<keyword evidence="4" id="KW-0597">Phosphoprotein</keyword>
<comment type="subcellular location">
    <subcellularLocation>
        <location evidence="1">Mitochondrion inner membrane</location>
        <topology evidence="1">Peripheral membrane protein</topology>
        <orientation evidence="1">Matrix side</orientation>
    </subcellularLocation>
</comment>
<evidence type="ECO:0000256" key="12">
    <source>
        <dbReference type="ARBA" id="ARBA00023136"/>
    </source>
</evidence>
<keyword evidence="10 16" id="KW-0811">Translocation</keyword>
<dbReference type="FunFam" id="3.10.450.240:FF:000001">
    <property type="entry name" value="Mitochondrial import inner membrane translocase subunit TIM44"/>
    <property type="match status" value="1"/>
</dbReference>
<dbReference type="PANTHER" id="PTHR10721:SF1">
    <property type="entry name" value="MITOCHONDRIAL IMPORT INNER MEMBRANE TRANSLOCASE SUBUNIT TIM44"/>
    <property type="match status" value="1"/>
</dbReference>
<dbReference type="PIRSF" id="PIRSF037871">
    <property type="entry name" value="TIM44"/>
    <property type="match status" value="1"/>
</dbReference>
<keyword evidence="7" id="KW-0067">ATP-binding</keyword>
<evidence type="ECO:0000256" key="2">
    <source>
        <dbReference type="ARBA" id="ARBA00009597"/>
    </source>
</evidence>
<dbReference type="InterPro" id="IPR039544">
    <property type="entry name" value="Tim44-like"/>
</dbReference>
<evidence type="ECO:0000256" key="1">
    <source>
        <dbReference type="ARBA" id="ARBA00004443"/>
    </source>
</evidence>
<keyword evidence="6 16" id="KW-0999">Mitochondrion inner membrane</keyword>
<dbReference type="SUPFAM" id="SSF54427">
    <property type="entry name" value="NTF2-like"/>
    <property type="match status" value="1"/>
</dbReference>
<keyword evidence="9" id="KW-0809">Transit peptide</keyword>
<dbReference type="GO" id="GO:0005524">
    <property type="term" value="F:ATP binding"/>
    <property type="evidence" value="ECO:0007669"/>
    <property type="project" value="UniProtKB-KW"/>
</dbReference>
<comment type="caution">
    <text evidence="19">The sequence shown here is derived from an EMBL/GenBank/DDBJ whole genome shotgun (WGS) entry which is preliminary data.</text>
</comment>
<evidence type="ECO:0000256" key="6">
    <source>
        <dbReference type="ARBA" id="ARBA00022792"/>
    </source>
</evidence>
<evidence type="ECO:0000256" key="8">
    <source>
        <dbReference type="ARBA" id="ARBA00022927"/>
    </source>
</evidence>
<name>A0AA39KIL8_MICHY</name>
<comment type="function">
    <text evidence="13">Essential component of the PAM complex, a complex required for the translocation of transit peptide-containing proteins from the inner membrane into the mitochondrial matrix in an ATP-dependent manner. Recruits mitochondrial HSP70 to drive protein translocation into the matrix using ATP as an energy source.</text>
</comment>
<keyword evidence="17" id="KW-0175">Coiled coil</keyword>
<keyword evidence="11 16" id="KW-0496">Mitochondrion</keyword>
<dbReference type="GO" id="GO:0030150">
    <property type="term" value="P:protein import into mitochondrial matrix"/>
    <property type="evidence" value="ECO:0007669"/>
    <property type="project" value="InterPro"/>
</dbReference>
<evidence type="ECO:0000256" key="14">
    <source>
        <dbReference type="ARBA" id="ARBA00063163"/>
    </source>
</evidence>